<keyword evidence="1" id="KW-1133">Transmembrane helix</keyword>
<organism evidence="2 3">
    <name type="scientific">Thiospirochaeta perfilievii</name>
    <dbReference type="NCBI Taxonomy" id="252967"/>
    <lineage>
        <taxon>Bacteria</taxon>
        <taxon>Pseudomonadati</taxon>
        <taxon>Spirochaetota</taxon>
        <taxon>Spirochaetia</taxon>
        <taxon>Spirochaetales</taxon>
        <taxon>Spirochaetaceae</taxon>
        <taxon>Thiospirochaeta</taxon>
    </lineage>
</organism>
<keyword evidence="3" id="KW-1185">Reference proteome</keyword>
<evidence type="ECO:0000313" key="2">
    <source>
        <dbReference type="EMBL" id="QEN05823.1"/>
    </source>
</evidence>
<dbReference type="OrthoDB" id="677174at2"/>
<feature type="transmembrane region" description="Helical" evidence="1">
    <location>
        <begin position="7"/>
        <end position="25"/>
    </location>
</feature>
<dbReference type="AlphaFoldDB" id="A0A5C1QCJ7"/>
<evidence type="ECO:0008006" key="4">
    <source>
        <dbReference type="Google" id="ProtNLM"/>
    </source>
</evidence>
<dbReference type="KEGG" id="sper:EW093_14300"/>
<keyword evidence="1" id="KW-0812">Transmembrane</keyword>
<reference evidence="2 3" key="2">
    <citation type="submission" date="2019-09" db="EMBL/GenBank/DDBJ databases">
        <title>Complete Genome Sequence and Methylome Analysis of free living Spirochaetas.</title>
        <authorList>
            <person name="Leshcheva N."/>
            <person name="Mikheeva N."/>
        </authorList>
    </citation>
    <scope>NUCLEOTIDE SEQUENCE [LARGE SCALE GENOMIC DNA]</scope>
    <source>
        <strain evidence="2 3">P</strain>
    </source>
</reference>
<evidence type="ECO:0000313" key="3">
    <source>
        <dbReference type="Proteomes" id="UP000323824"/>
    </source>
</evidence>
<dbReference type="Proteomes" id="UP000323824">
    <property type="component" value="Chromosome"/>
</dbReference>
<protein>
    <recommendedName>
        <fullName evidence="4">YgjV family protein</fullName>
    </recommendedName>
</protein>
<gene>
    <name evidence="2" type="ORF">EW093_14300</name>
</gene>
<dbReference type="EMBL" id="CP035807">
    <property type="protein sequence ID" value="QEN05823.1"/>
    <property type="molecule type" value="Genomic_DNA"/>
</dbReference>
<sequence>MEKKMNYVELIGYLASILVAISLTMSKILRLRIINLIGAATFSVYGFLLGAYPIFFVNSFIVCINIYYLIKMFRNRDVFDILNAKSNREYLNRFYEHYQKDIKHYFPNFVEEDLDKYKSIFILRNMRPVNLVVFNEQSDGIVEILLDYTILEYRDFLNGEYLFSLFKKNETNENQLVTKSNSKEHIKYLKKLGFVKNDGGLYVKKI</sequence>
<evidence type="ECO:0000256" key="1">
    <source>
        <dbReference type="SAM" id="Phobius"/>
    </source>
</evidence>
<name>A0A5C1QCJ7_9SPIO</name>
<feature type="transmembrane region" description="Helical" evidence="1">
    <location>
        <begin position="45"/>
        <end position="70"/>
    </location>
</feature>
<accession>A0A5C1QCJ7</accession>
<proteinExistence type="predicted"/>
<reference evidence="2 3" key="1">
    <citation type="submission" date="2019-02" db="EMBL/GenBank/DDBJ databases">
        <authorList>
            <person name="Fomenkov A."/>
            <person name="Dubinina G."/>
            <person name="Grabovich M."/>
            <person name="Vincze T."/>
            <person name="Roberts R.J."/>
        </authorList>
    </citation>
    <scope>NUCLEOTIDE SEQUENCE [LARGE SCALE GENOMIC DNA]</scope>
    <source>
        <strain evidence="2 3">P</strain>
    </source>
</reference>
<keyword evidence="1" id="KW-0472">Membrane</keyword>